<evidence type="ECO:0000256" key="17">
    <source>
        <dbReference type="PROSITE-ProRule" id="PRU00124"/>
    </source>
</evidence>
<evidence type="ECO:0000256" key="14">
    <source>
        <dbReference type="ARBA" id="ARBA00023170"/>
    </source>
</evidence>
<dbReference type="Gene3D" id="3.30.200.20">
    <property type="entry name" value="Phosphorylase Kinase, domain 1"/>
    <property type="match status" value="1"/>
</dbReference>
<accession>A0A194RJJ2</accession>
<dbReference type="SMART" id="SM00219">
    <property type="entry name" value="TyrKc"/>
    <property type="match status" value="1"/>
</dbReference>
<name>A0A194RJJ2_PAPMA</name>
<dbReference type="GO" id="GO:0045664">
    <property type="term" value="P:regulation of neuron differentiation"/>
    <property type="evidence" value="ECO:0007669"/>
    <property type="project" value="TreeGrafter"/>
</dbReference>
<dbReference type="InterPro" id="IPR050122">
    <property type="entry name" value="RTK"/>
</dbReference>
<feature type="region of interest" description="Disordered" evidence="19">
    <location>
        <begin position="1025"/>
        <end position="1045"/>
    </location>
</feature>
<feature type="region of interest" description="Disordered" evidence="19">
    <location>
        <begin position="847"/>
        <end position="882"/>
    </location>
</feature>
<dbReference type="Gene3D" id="1.10.510.10">
    <property type="entry name" value="Transferase(Phosphotransferase) domain 1"/>
    <property type="match status" value="1"/>
</dbReference>
<feature type="binding site" evidence="18">
    <location>
        <position position="669"/>
    </location>
    <ligand>
        <name>ATP</name>
        <dbReference type="ChEBI" id="CHEBI:30616"/>
    </ligand>
</feature>
<dbReference type="Pfam" id="PF07714">
    <property type="entry name" value="PK_Tyr_Ser-Thr"/>
    <property type="match status" value="1"/>
</dbReference>
<dbReference type="Pfam" id="PF12810">
    <property type="entry name" value="ALK_LTK_GRD"/>
    <property type="match status" value="1"/>
</dbReference>
<proteinExistence type="predicted"/>
<evidence type="ECO:0000256" key="11">
    <source>
        <dbReference type="ARBA" id="ARBA00023136"/>
    </source>
</evidence>
<keyword evidence="6" id="KW-0732">Signal</keyword>
<evidence type="ECO:0000256" key="3">
    <source>
        <dbReference type="ARBA" id="ARBA00022475"/>
    </source>
</evidence>
<sequence>MQQEVRIIVEVTRPNFVSLAHSLPHFAVDNIRMIECLPEPPVFNGVCKNKQIKCSIMNKESCIKLQQVCDLVKDCDDASDENQNCDKMPFGSYCNFETGACGFVNVPQPILKWSRHSGPTPTDKTGPNYDHTCGPPDPYSPVPIPPPLVPAHMNYSLNQCVGYYFFVNMNVTGPNKERADFASTAVMRTVIFNPPPKVHGNISSSYYNCCMIRFYYQQNGRNYGSLSVDVVEITSRGNITTSLWFSTKDKGENWYRAAIFLPNVTRRYFLQFKTRMGMRIYSDSAIDDFSMAPECFGLNIDPKELGDYNYYDPTFEEKTDPHPDLYDVPYYRFTTCGATGRYGPNQTMCDVAYNTTGVSVTVVSEPPYQGIQIWKVPAEGLYTIIATGGSGGLGSAWAGVSHGAQVRAVFELHHGEHIYILVGQPGLNACKKTLSAQESHECSRRQPNETQQIFTSKTHEVRNTQVHDGGGGGGGATFVFVIDKDDKAYPLLIAGGGGGLSVGVFHDDGSQHAKGRTNSTPESGYMYGPPGKTSVVEEWDKRWMLVAVAIVAIAAVLCGVVFFCLRLYNRYQKYKEQELRRKCHAEQDVQLQRLRNAPGGNEPLSMAFNPHYGSESILPRGVDVRGLPKVSRESLKLVKALGQGAFGEVYQGLYRHRTGDTVEMPVAVKTLPELSTGQAESDFLMEAAIMAKFNHPNVVHLIGVCFDRHPRFIVLELLAGGDLKNFLRESRPKPERASALTMKDLILCSLDVCKGSRYLESLRFIHRDIAARNCLLTSRGPGRVVKIADFGMARDVYRAEYYKKGVSAPLPVLRSLLLPPADVQVNDDSASQINAFNNHRSAAADYLVPKPPLDAPSDPSTTEPLTPHSKQPTAAPDQPEMEDSQYLPLLKASQEYGNIPTASRGGGRRGDGCPASGAETRTNTKFLPSNSTDRLLSSIEGTSMDDDSASEVDDKPVIWETSFTEPRPTNSVDLKPNADTGPAVDKLISITPTSPKPPENALSLAIEANVKEKNNKNNLSIEKKTAPVASPDPPRINAWPSKEPPKLVPKPKPLCLDAAQLEQNLNELKKNSGSVNLTTMNILPSYINVVTPNKLSESKTIQIDPKKAIIHDLPKESEHKEEKCKLKQSSSAASLLNGPMTDVPYADSDNASSSSGSNGVKKKNKNYGEVKIGNGKNITKQGSNGGEFVGETEISC</sequence>
<feature type="compositionally biased region" description="Polar residues" evidence="19">
    <location>
        <begin position="858"/>
        <end position="872"/>
    </location>
</feature>
<dbReference type="EMBL" id="KQ460118">
    <property type="protein sequence ID" value="KPJ17722.1"/>
    <property type="molecule type" value="Genomic_DNA"/>
</dbReference>
<keyword evidence="11 20" id="KW-0472">Membrane</keyword>
<evidence type="ECO:0000256" key="7">
    <source>
        <dbReference type="ARBA" id="ARBA00022741"/>
    </source>
</evidence>
<dbReference type="PROSITE" id="PS50060">
    <property type="entry name" value="MAM_2"/>
    <property type="match status" value="1"/>
</dbReference>
<evidence type="ECO:0000256" key="15">
    <source>
        <dbReference type="ARBA" id="ARBA00023180"/>
    </source>
</evidence>
<dbReference type="Pfam" id="PF00629">
    <property type="entry name" value="MAM"/>
    <property type="match status" value="1"/>
</dbReference>
<comment type="subcellular location">
    <subcellularLocation>
        <location evidence="1">Cell membrane</location>
        <topology evidence="1">Single-pass type I membrane protein</topology>
    </subcellularLocation>
</comment>
<keyword evidence="12" id="KW-0829">Tyrosine-protein kinase</keyword>
<dbReference type="EC" id="2.7.10.1" evidence="2"/>
<feature type="region of interest" description="Disordered" evidence="19">
    <location>
        <begin position="1114"/>
        <end position="1196"/>
    </location>
</feature>
<keyword evidence="4" id="KW-0808">Transferase</keyword>
<dbReference type="SUPFAM" id="SSF49899">
    <property type="entry name" value="Concanavalin A-like lectins/glucanases"/>
    <property type="match status" value="1"/>
</dbReference>
<evidence type="ECO:0000313" key="23">
    <source>
        <dbReference type="EMBL" id="KPJ17722.1"/>
    </source>
</evidence>
<dbReference type="PANTHER" id="PTHR24416">
    <property type="entry name" value="TYROSINE-PROTEIN KINASE RECEPTOR"/>
    <property type="match status" value="1"/>
</dbReference>
<dbReference type="PROSITE" id="PS50011">
    <property type="entry name" value="PROTEIN_KINASE_DOM"/>
    <property type="match status" value="1"/>
</dbReference>
<evidence type="ECO:0000256" key="4">
    <source>
        <dbReference type="ARBA" id="ARBA00022679"/>
    </source>
</evidence>
<evidence type="ECO:0000256" key="9">
    <source>
        <dbReference type="ARBA" id="ARBA00022840"/>
    </source>
</evidence>
<feature type="domain" description="MAM" evidence="22">
    <location>
        <begin position="92"/>
        <end position="297"/>
    </location>
</feature>
<evidence type="ECO:0000256" key="1">
    <source>
        <dbReference type="ARBA" id="ARBA00004251"/>
    </source>
</evidence>
<dbReference type="SUPFAM" id="SSF56112">
    <property type="entry name" value="Protein kinase-like (PK-like)"/>
    <property type="match status" value="1"/>
</dbReference>
<dbReference type="InterPro" id="IPR036055">
    <property type="entry name" value="LDL_receptor-like_sf"/>
</dbReference>
<keyword evidence="10 20" id="KW-1133">Transmembrane helix</keyword>
<keyword evidence="24" id="KW-1185">Reference proteome</keyword>
<dbReference type="AlphaFoldDB" id="A0A194RJJ2"/>
<dbReference type="InterPro" id="IPR055163">
    <property type="entry name" value="ALK/LTK-like_GRD"/>
</dbReference>
<dbReference type="InterPro" id="IPR000719">
    <property type="entry name" value="Prot_kinase_dom"/>
</dbReference>
<dbReference type="InterPro" id="IPR020635">
    <property type="entry name" value="Tyr_kinase_cat_dom"/>
</dbReference>
<evidence type="ECO:0000256" key="5">
    <source>
        <dbReference type="ARBA" id="ARBA00022692"/>
    </source>
</evidence>
<dbReference type="InterPro" id="IPR013320">
    <property type="entry name" value="ConA-like_dom_sf"/>
</dbReference>
<feature type="compositionally biased region" description="Polar residues" evidence="19">
    <location>
        <begin position="919"/>
        <end position="932"/>
    </location>
</feature>
<feature type="region of interest" description="Disordered" evidence="19">
    <location>
        <begin position="897"/>
        <end position="932"/>
    </location>
</feature>
<evidence type="ECO:0000256" key="2">
    <source>
        <dbReference type="ARBA" id="ARBA00011902"/>
    </source>
</evidence>
<feature type="transmembrane region" description="Helical" evidence="20">
    <location>
        <begin position="543"/>
        <end position="565"/>
    </location>
</feature>
<dbReference type="GO" id="GO:0004714">
    <property type="term" value="F:transmembrane receptor protein tyrosine kinase activity"/>
    <property type="evidence" value="ECO:0007669"/>
    <property type="project" value="UniProtKB-EC"/>
</dbReference>
<keyword evidence="13" id="KW-1015">Disulfide bond</keyword>
<comment type="catalytic activity">
    <reaction evidence="16">
        <text>L-tyrosyl-[protein] + ATP = O-phospho-L-tyrosyl-[protein] + ADP + H(+)</text>
        <dbReference type="Rhea" id="RHEA:10596"/>
        <dbReference type="Rhea" id="RHEA-COMP:10136"/>
        <dbReference type="Rhea" id="RHEA-COMP:20101"/>
        <dbReference type="ChEBI" id="CHEBI:15378"/>
        <dbReference type="ChEBI" id="CHEBI:30616"/>
        <dbReference type="ChEBI" id="CHEBI:46858"/>
        <dbReference type="ChEBI" id="CHEBI:61978"/>
        <dbReference type="ChEBI" id="CHEBI:456216"/>
        <dbReference type="EC" id="2.7.10.1"/>
    </reaction>
</comment>
<dbReference type="InterPro" id="IPR008266">
    <property type="entry name" value="Tyr_kinase_AS"/>
</dbReference>
<evidence type="ECO:0000256" key="18">
    <source>
        <dbReference type="PROSITE-ProRule" id="PRU10141"/>
    </source>
</evidence>
<dbReference type="PROSITE" id="PS50068">
    <property type="entry name" value="LDLRA_2"/>
    <property type="match status" value="1"/>
</dbReference>
<gene>
    <name evidence="23" type="ORF">RR48_07206</name>
</gene>
<dbReference type="InterPro" id="IPR002172">
    <property type="entry name" value="LDrepeatLR_classA_rpt"/>
</dbReference>
<evidence type="ECO:0000256" key="8">
    <source>
        <dbReference type="ARBA" id="ARBA00022777"/>
    </source>
</evidence>
<dbReference type="STRING" id="76193.A0A194RJJ2"/>
<dbReference type="CDD" id="cd00112">
    <property type="entry name" value="LDLa"/>
    <property type="match status" value="1"/>
</dbReference>
<keyword evidence="8 23" id="KW-0418">Kinase</keyword>
<comment type="caution">
    <text evidence="17">Lacks conserved residue(s) required for the propagation of feature annotation.</text>
</comment>
<dbReference type="PANTHER" id="PTHR24416:SF604">
    <property type="entry name" value="RECEPTOR PROTEIN-TYROSINE KINASE"/>
    <property type="match status" value="1"/>
</dbReference>
<dbReference type="CDD" id="cd06263">
    <property type="entry name" value="MAM"/>
    <property type="match status" value="1"/>
</dbReference>
<dbReference type="InParanoid" id="A0A194RJJ2"/>
<keyword evidence="9 18" id="KW-0067">ATP-binding</keyword>
<dbReference type="Gene3D" id="2.60.120.200">
    <property type="match status" value="1"/>
</dbReference>
<dbReference type="GO" id="GO:0005886">
    <property type="term" value="C:plasma membrane"/>
    <property type="evidence" value="ECO:0007669"/>
    <property type="project" value="UniProtKB-SubCell"/>
</dbReference>
<evidence type="ECO:0000256" key="10">
    <source>
        <dbReference type="ARBA" id="ARBA00022989"/>
    </source>
</evidence>
<feature type="compositionally biased region" description="Low complexity" evidence="19">
    <location>
        <begin position="1146"/>
        <end position="1159"/>
    </location>
</feature>
<dbReference type="InterPro" id="IPR001245">
    <property type="entry name" value="Ser-Thr/Tyr_kinase_cat_dom"/>
</dbReference>
<evidence type="ECO:0000256" key="20">
    <source>
        <dbReference type="SAM" id="Phobius"/>
    </source>
</evidence>
<dbReference type="Gene3D" id="4.10.400.10">
    <property type="entry name" value="Low-density Lipoprotein Receptor"/>
    <property type="match status" value="1"/>
</dbReference>
<keyword evidence="14 23" id="KW-0675">Receptor</keyword>
<dbReference type="InterPro" id="IPR023415">
    <property type="entry name" value="LDLR_class-A_CS"/>
</dbReference>
<dbReference type="PROSITE" id="PS00107">
    <property type="entry name" value="PROTEIN_KINASE_ATP"/>
    <property type="match status" value="1"/>
</dbReference>
<feature type="domain" description="Protein kinase" evidence="21">
    <location>
        <begin position="635"/>
        <end position="958"/>
    </location>
</feature>
<evidence type="ECO:0000256" key="19">
    <source>
        <dbReference type="SAM" id="MobiDB-lite"/>
    </source>
</evidence>
<reference evidence="23 24" key="1">
    <citation type="journal article" date="2015" name="Nat. Commun.">
        <title>Outbred genome sequencing and CRISPR/Cas9 gene editing in butterflies.</title>
        <authorList>
            <person name="Li X."/>
            <person name="Fan D."/>
            <person name="Zhang W."/>
            <person name="Liu G."/>
            <person name="Zhang L."/>
            <person name="Zhao L."/>
            <person name="Fang X."/>
            <person name="Chen L."/>
            <person name="Dong Y."/>
            <person name="Chen Y."/>
            <person name="Ding Y."/>
            <person name="Zhao R."/>
            <person name="Feng M."/>
            <person name="Zhu Y."/>
            <person name="Feng Y."/>
            <person name="Jiang X."/>
            <person name="Zhu D."/>
            <person name="Xiang H."/>
            <person name="Feng X."/>
            <person name="Li S."/>
            <person name="Wang J."/>
            <person name="Zhang G."/>
            <person name="Kronforst M.R."/>
            <person name="Wang W."/>
        </authorList>
    </citation>
    <scope>NUCLEOTIDE SEQUENCE [LARGE SCALE GENOMIC DNA]</scope>
    <source>
        <strain evidence="23">Ya'a_city_454_Pm</strain>
        <tissue evidence="23">Whole body</tissue>
    </source>
</reference>
<dbReference type="SMART" id="SM00137">
    <property type="entry name" value="MAM"/>
    <property type="match status" value="1"/>
</dbReference>
<dbReference type="FunCoup" id="A0A194RJJ2">
    <property type="interactions" value="17"/>
</dbReference>
<dbReference type="Proteomes" id="UP000053240">
    <property type="component" value="Unassembled WGS sequence"/>
</dbReference>
<evidence type="ECO:0000256" key="16">
    <source>
        <dbReference type="ARBA" id="ARBA00051243"/>
    </source>
</evidence>
<dbReference type="InterPro" id="IPR011009">
    <property type="entry name" value="Kinase-like_dom_sf"/>
</dbReference>
<keyword evidence="5 20" id="KW-0812">Transmembrane</keyword>
<keyword evidence="7 18" id="KW-0547">Nucleotide-binding</keyword>
<evidence type="ECO:0000256" key="12">
    <source>
        <dbReference type="ARBA" id="ARBA00023137"/>
    </source>
</evidence>
<keyword evidence="15" id="KW-0325">Glycoprotein</keyword>
<dbReference type="GO" id="GO:0005524">
    <property type="term" value="F:ATP binding"/>
    <property type="evidence" value="ECO:0007669"/>
    <property type="project" value="UniProtKB-UniRule"/>
</dbReference>
<evidence type="ECO:0000259" key="22">
    <source>
        <dbReference type="PROSITE" id="PS50060"/>
    </source>
</evidence>
<evidence type="ECO:0000256" key="6">
    <source>
        <dbReference type="ARBA" id="ARBA00022729"/>
    </source>
</evidence>
<evidence type="ECO:0000259" key="21">
    <source>
        <dbReference type="PROSITE" id="PS50011"/>
    </source>
</evidence>
<dbReference type="GO" id="GO:0043235">
    <property type="term" value="C:receptor complex"/>
    <property type="evidence" value="ECO:0007669"/>
    <property type="project" value="TreeGrafter"/>
</dbReference>
<evidence type="ECO:0000256" key="13">
    <source>
        <dbReference type="ARBA" id="ARBA00023157"/>
    </source>
</evidence>
<dbReference type="PROSITE" id="PS01209">
    <property type="entry name" value="LDLRA_1"/>
    <property type="match status" value="1"/>
</dbReference>
<dbReference type="SUPFAM" id="SSF57424">
    <property type="entry name" value="LDL receptor-like module"/>
    <property type="match status" value="1"/>
</dbReference>
<dbReference type="FunFam" id="2.60.120.200:FF:000193">
    <property type="entry name" value="Tyrosine-protein kinase receptor"/>
    <property type="match status" value="1"/>
</dbReference>
<keyword evidence="3" id="KW-1003">Cell membrane</keyword>
<dbReference type="InterPro" id="IPR017441">
    <property type="entry name" value="Protein_kinase_ATP_BS"/>
</dbReference>
<dbReference type="InterPro" id="IPR000998">
    <property type="entry name" value="MAM_dom"/>
</dbReference>
<dbReference type="PROSITE" id="PS00109">
    <property type="entry name" value="PROTEIN_KINASE_TYR"/>
    <property type="match status" value="1"/>
</dbReference>
<evidence type="ECO:0000313" key="24">
    <source>
        <dbReference type="Proteomes" id="UP000053240"/>
    </source>
</evidence>
<protein>
    <recommendedName>
        <fullName evidence="2">receptor protein-tyrosine kinase</fullName>
        <ecNumber evidence="2">2.7.10.1</ecNumber>
    </recommendedName>
</protein>
<dbReference type="GO" id="GO:0007169">
    <property type="term" value="P:cell surface receptor protein tyrosine kinase signaling pathway"/>
    <property type="evidence" value="ECO:0007669"/>
    <property type="project" value="TreeGrafter"/>
</dbReference>
<organism evidence="23 24">
    <name type="scientific">Papilio machaon</name>
    <name type="common">Old World swallowtail butterfly</name>
    <dbReference type="NCBI Taxonomy" id="76193"/>
    <lineage>
        <taxon>Eukaryota</taxon>
        <taxon>Metazoa</taxon>
        <taxon>Ecdysozoa</taxon>
        <taxon>Arthropoda</taxon>
        <taxon>Hexapoda</taxon>
        <taxon>Insecta</taxon>
        <taxon>Pterygota</taxon>
        <taxon>Neoptera</taxon>
        <taxon>Endopterygota</taxon>
        <taxon>Lepidoptera</taxon>
        <taxon>Glossata</taxon>
        <taxon>Ditrysia</taxon>
        <taxon>Papilionoidea</taxon>
        <taxon>Papilionidae</taxon>
        <taxon>Papilioninae</taxon>
        <taxon>Papilio</taxon>
    </lineage>
</organism>
<feature type="compositionally biased region" description="Basic and acidic residues" evidence="19">
    <location>
        <begin position="1114"/>
        <end position="1125"/>
    </location>
</feature>
<dbReference type="SMART" id="SM00192">
    <property type="entry name" value="LDLa"/>
    <property type="match status" value="1"/>
</dbReference>